<protein>
    <submittedName>
        <fullName evidence="1">Uncharacterized protein</fullName>
    </submittedName>
</protein>
<dbReference type="Proteomes" id="UP000178444">
    <property type="component" value="Unassembled WGS sequence"/>
</dbReference>
<gene>
    <name evidence="1" type="ORF">A2941_00130</name>
</gene>
<proteinExistence type="predicted"/>
<dbReference type="AlphaFoldDB" id="A0A1F8GNX8"/>
<organism evidence="1 2">
    <name type="scientific">Candidatus Yanofskybacteria bacterium RIFCSPLOWO2_01_FULL_49_17</name>
    <dbReference type="NCBI Taxonomy" id="1802700"/>
    <lineage>
        <taxon>Bacteria</taxon>
        <taxon>Candidatus Yanofskyibacteriota</taxon>
    </lineage>
</organism>
<evidence type="ECO:0000313" key="2">
    <source>
        <dbReference type="Proteomes" id="UP000178444"/>
    </source>
</evidence>
<name>A0A1F8GNX8_9BACT</name>
<accession>A0A1F8GNX8</accession>
<reference evidence="1 2" key="1">
    <citation type="journal article" date="2016" name="Nat. Commun.">
        <title>Thousands of microbial genomes shed light on interconnected biogeochemical processes in an aquifer system.</title>
        <authorList>
            <person name="Anantharaman K."/>
            <person name="Brown C.T."/>
            <person name="Hug L.A."/>
            <person name="Sharon I."/>
            <person name="Castelle C.J."/>
            <person name="Probst A.J."/>
            <person name="Thomas B.C."/>
            <person name="Singh A."/>
            <person name="Wilkins M.J."/>
            <person name="Karaoz U."/>
            <person name="Brodie E.L."/>
            <person name="Williams K.H."/>
            <person name="Hubbard S.S."/>
            <person name="Banfield J.F."/>
        </authorList>
    </citation>
    <scope>NUCLEOTIDE SEQUENCE [LARGE SCALE GENOMIC DNA]</scope>
</reference>
<sequence>MSSELFGQLMAAIHLRNQYVKEVEERQLDLIRNCQHPRAIAHVWGSDGENHTDVFCTTCGLYDAGHSIANHLFHRVNYVSDPKRFDETKRQMEIPLMVATRELMVRIAAVSPAKSSVGTSSG</sequence>
<evidence type="ECO:0000313" key="1">
    <source>
        <dbReference type="EMBL" id="OGN27094.1"/>
    </source>
</evidence>
<comment type="caution">
    <text evidence="1">The sequence shown here is derived from an EMBL/GenBank/DDBJ whole genome shotgun (WGS) entry which is preliminary data.</text>
</comment>
<dbReference type="EMBL" id="MGKO01000016">
    <property type="protein sequence ID" value="OGN27094.1"/>
    <property type="molecule type" value="Genomic_DNA"/>
</dbReference>